<comment type="caution">
    <text evidence="5">The sequence shown here is derived from an EMBL/GenBank/DDBJ whole genome shotgun (WGS) entry which is preliminary data.</text>
</comment>
<evidence type="ECO:0000256" key="1">
    <source>
        <dbReference type="ARBA" id="ARBA00023015"/>
    </source>
</evidence>
<evidence type="ECO:0000256" key="2">
    <source>
        <dbReference type="ARBA" id="ARBA00023125"/>
    </source>
</evidence>
<dbReference type="SMART" id="SM00347">
    <property type="entry name" value="HTH_MARR"/>
    <property type="match status" value="1"/>
</dbReference>
<proteinExistence type="predicted"/>
<dbReference type="Proteomes" id="UP001158066">
    <property type="component" value="Unassembled WGS sequence"/>
</dbReference>
<keyword evidence="2" id="KW-0238">DNA-binding</keyword>
<keyword evidence="3" id="KW-0804">Transcription</keyword>
<dbReference type="Pfam" id="PF01047">
    <property type="entry name" value="MarR"/>
    <property type="match status" value="1"/>
</dbReference>
<sequence>MNPSDEFLQFVTDNLKKIFFPEEWLELDMKVSKTELFALLYLSRKENTTMTELAETIGLPMSTATGLMDRLVRQQYVRRGRSEEDRRIVVLVLTEAGQGLVDNFKKVMSEYFAMIMDDLTVEEHQLLMRIALKVFRKLKQRKESEEEQVVQETGIKRIEIE</sequence>
<evidence type="ECO:0000256" key="3">
    <source>
        <dbReference type="ARBA" id="ARBA00023163"/>
    </source>
</evidence>
<dbReference type="AlphaFoldDB" id="A0AA45WXP4"/>
<name>A0AA45WXP4_9CLOT</name>
<dbReference type="RefSeq" id="WP_283409935.1">
    <property type="nucleotide sequence ID" value="NZ_FXUF01000011.1"/>
</dbReference>
<dbReference type="PROSITE" id="PS50995">
    <property type="entry name" value="HTH_MARR_2"/>
    <property type="match status" value="1"/>
</dbReference>
<dbReference type="PANTHER" id="PTHR42756:SF1">
    <property type="entry name" value="TRANSCRIPTIONAL REPRESSOR OF EMRAB OPERON"/>
    <property type="match status" value="1"/>
</dbReference>
<dbReference type="InterPro" id="IPR036388">
    <property type="entry name" value="WH-like_DNA-bd_sf"/>
</dbReference>
<keyword evidence="1" id="KW-0805">Transcription regulation</keyword>
<reference evidence="5" key="1">
    <citation type="submission" date="2017-05" db="EMBL/GenBank/DDBJ databases">
        <authorList>
            <person name="Varghese N."/>
            <person name="Submissions S."/>
        </authorList>
    </citation>
    <scope>NUCLEOTIDE SEQUENCE</scope>
    <source>
        <strain evidence="5">Su22</strain>
    </source>
</reference>
<organism evidence="5 6">
    <name type="scientific">Anoxynatronum buryatiense</name>
    <dbReference type="NCBI Taxonomy" id="489973"/>
    <lineage>
        <taxon>Bacteria</taxon>
        <taxon>Bacillati</taxon>
        <taxon>Bacillota</taxon>
        <taxon>Clostridia</taxon>
        <taxon>Eubacteriales</taxon>
        <taxon>Clostridiaceae</taxon>
        <taxon>Anoxynatronum</taxon>
    </lineage>
</organism>
<keyword evidence="6" id="KW-1185">Reference proteome</keyword>
<dbReference type="GO" id="GO:0003700">
    <property type="term" value="F:DNA-binding transcription factor activity"/>
    <property type="evidence" value="ECO:0007669"/>
    <property type="project" value="InterPro"/>
</dbReference>
<dbReference type="GO" id="GO:0003677">
    <property type="term" value="F:DNA binding"/>
    <property type="evidence" value="ECO:0007669"/>
    <property type="project" value="UniProtKB-KW"/>
</dbReference>
<dbReference type="EMBL" id="FXUF01000011">
    <property type="protein sequence ID" value="SMP63404.1"/>
    <property type="molecule type" value="Genomic_DNA"/>
</dbReference>
<dbReference type="Gene3D" id="1.10.10.10">
    <property type="entry name" value="Winged helix-like DNA-binding domain superfamily/Winged helix DNA-binding domain"/>
    <property type="match status" value="1"/>
</dbReference>
<evidence type="ECO:0000313" key="6">
    <source>
        <dbReference type="Proteomes" id="UP001158066"/>
    </source>
</evidence>
<evidence type="ECO:0000313" key="5">
    <source>
        <dbReference type="EMBL" id="SMP63404.1"/>
    </source>
</evidence>
<dbReference type="SUPFAM" id="SSF46785">
    <property type="entry name" value="Winged helix' DNA-binding domain"/>
    <property type="match status" value="1"/>
</dbReference>
<dbReference type="PRINTS" id="PR00598">
    <property type="entry name" value="HTHMARR"/>
</dbReference>
<protein>
    <submittedName>
        <fullName evidence="5">Transcriptional regulator, MarR family</fullName>
    </submittedName>
</protein>
<gene>
    <name evidence="5" type="ORF">SAMN06296020_11112</name>
</gene>
<dbReference type="PANTHER" id="PTHR42756">
    <property type="entry name" value="TRANSCRIPTIONAL REGULATOR, MARR"/>
    <property type="match status" value="1"/>
</dbReference>
<accession>A0AA45WXP4</accession>
<feature type="domain" description="HTH marR-type" evidence="4">
    <location>
        <begin position="1"/>
        <end position="136"/>
    </location>
</feature>
<dbReference type="InterPro" id="IPR036390">
    <property type="entry name" value="WH_DNA-bd_sf"/>
</dbReference>
<evidence type="ECO:0000259" key="4">
    <source>
        <dbReference type="PROSITE" id="PS50995"/>
    </source>
</evidence>
<dbReference type="InterPro" id="IPR000835">
    <property type="entry name" value="HTH_MarR-typ"/>
</dbReference>